<comment type="caution">
    <text evidence="1">The sequence shown here is derived from an EMBL/GenBank/DDBJ whole genome shotgun (WGS) entry which is preliminary data.</text>
</comment>
<reference evidence="1 2" key="1">
    <citation type="submission" date="2020-10" db="EMBL/GenBank/DDBJ databases">
        <title>Sequencing the genomes of 1000 actinobacteria strains.</title>
        <authorList>
            <person name="Klenk H.-P."/>
        </authorList>
    </citation>
    <scope>NUCLEOTIDE SEQUENCE [LARGE SCALE GENOMIC DNA]</scope>
    <source>
        <strain evidence="1 2">DSM 46744</strain>
    </source>
</reference>
<sequence length="31" mass="3542">MRVRLPGDGRGRFARCLRPQILNGLPYRAAM</sequence>
<name>A0ABR9JZ29_9ACTN</name>
<organism evidence="1 2">
    <name type="scientific">Actinomadura algeriensis</name>
    <dbReference type="NCBI Taxonomy" id="1679523"/>
    <lineage>
        <taxon>Bacteria</taxon>
        <taxon>Bacillati</taxon>
        <taxon>Actinomycetota</taxon>
        <taxon>Actinomycetes</taxon>
        <taxon>Streptosporangiales</taxon>
        <taxon>Thermomonosporaceae</taxon>
        <taxon>Actinomadura</taxon>
    </lineage>
</organism>
<gene>
    <name evidence="1" type="ORF">H4W34_005656</name>
</gene>
<accession>A0ABR9JZ29</accession>
<protein>
    <submittedName>
        <fullName evidence="1">Uncharacterized protein</fullName>
    </submittedName>
</protein>
<dbReference type="Proteomes" id="UP000627838">
    <property type="component" value="Unassembled WGS sequence"/>
</dbReference>
<evidence type="ECO:0000313" key="1">
    <source>
        <dbReference type="EMBL" id="MBE1535823.1"/>
    </source>
</evidence>
<evidence type="ECO:0000313" key="2">
    <source>
        <dbReference type="Proteomes" id="UP000627838"/>
    </source>
</evidence>
<proteinExistence type="predicted"/>
<keyword evidence="2" id="KW-1185">Reference proteome</keyword>
<dbReference type="EMBL" id="JADBDZ010000001">
    <property type="protein sequence ID" value="MBE1535823.1"/>
    <property type="molecule type" value="Genomic_DNA"/>
</dbReference>